<dbReference type="Proteomes" id="UP000002534">
    <property type="component" value="Chromosome"/>
</dbReference>
<dbReference type="eggNOG" id="COG1550">
    <property type="taxonomic scope" value="Bacteria"/>
</dbReference>
<dbReference type="RefSeq" id="WP_011341284.1">
    <property type="nucleotide sequence ID" value="NC_007498.2"/>
</dbReference>
<keyword evidence="2" id="KW-1185">Reference proteome</keyword>
<dbReference type="Pfam" id="PF04456">
    <property type="entry name" value="DUF503"/>
    <property type="match status" value="1"/>
</dbReference>
<dbReference type="KEGG" id="pca:Pcar_1556"/>
<dbReference type="HOGENOM" id="CLU_149981_4_0_7"/>
<name>Q3A4A6_SYNC1</name>
<organism evidence="1 2">
    <name type="scientific">Syntrophotalea carbinolica (strain DSM 2380 / NBRC 103641 / GraBd1)</name>
    <name type="common">Pelobacter carbinolicus</name>
    <dbReference type="NCBI Taxonomy" id="338963"/>
    <lineage>
        <taxon>Bacteria</taxon>
        <taxon>Pseudomonadati</taxon>
        <taxon>Thermodesulfobacteriota</taxon>
        <taxon>Desulfuromonadia</taxon>
        <taxon>Desulfuromonadales</taxon>
        <taxon>Syntrophotaleaceae</taxon>
        <taxon>Syntrophotalea</taxon>
    </lineage>
</organism>
<dbReference type="EMBL" id="CP000142">
    <property type="protein sequence ID" value="ABA88801.1"/>
    <property type="molecule type" value="Genomic_DNA"/>
</dbReference>
<dbReference type="OrthoDB" id="9809023at2"/>
<dbReference type="PANTHER" id="PTHR36441:SF1">
    <property type="entry name" value="DUF503 DOMAIN-CONTAINING PROTEIN"/>
    <property type="match status" value="1"/>
</dbReference>
<dbReference type="AlphaFoldDB" id="Q3A4A6"/>
<dbReference type="InterPro" id="IPR007546">
    <property type="entry name" value="DUF503"/>
</dbReference>
<accession>Q3A4A6</accession>
<evidence type="ECO:0000313" key="2">
    <source>
        <dbReference type="Proteomes" id="UP000002534"/>
    </source>
</evidence>
<dbReference type="PANTHER" id="PTHR36441">
    <property type="entry name" value="HYPOTHETICAL CYTOSOLIC PROTEIN"/>
    <property type="match status" value="1"/>
</dbReference>
<dbReference type="STRING" id="338963.Pcar_1556"/>
<protein>
    <recommendedName>
        <fullName evidence="3">DUF503 domain-containing protein</fullName>
    </recommendedName>
</protein>
<proteinExistence type="predicted"/>
<evidence type="ECO:0000313" key="1">
    <source>
        <dbReference type="EMBL" id="ABA88801.1"/>
    </source>
</evidence>
<dbReference type="InterPro" id="IPR036746">
    <property type="entry name" value="TT1725-like_sf"/>
</dbReference>
<sequence>MVVGVMQVELFIHGAQNLKAKRAVVKSLIGRCRARFPVSCAEVGHRDLWQRTTIGFTIVEKDEASADRILQKVIVELERSSLAEIIRQDMELIHY</sequence>
<evidence type="ECO:0008006" key="3">
    <source>
        <dbReference type="Google" id="ProtNLM"/>
    </source>
</evidence>
<dbReference type="Gene3D" id="3.30.70.1120">
    <property type="entry name" value="TT1725-like"/>
    <property type="match status" value="1"/>
</dbReference>
<reference evidence="2" key="1">
    <citation type="submission" date="2005-10" db="EMBL/GenBank/DDBJ databases">
        <title>Complete sequence of Pelobacter carbinolicus DSM 2380.</title>
        <authorList>
            <person name="Copeland A."/>
            <person name="Lucas S."/>
            <person name="Lapidus A."/>
            <person name="Barry K."/>
            <person name="Detter J.C."/>
            <person name="Glavina T."/>
            <person name="Hammon N."/>
            <person name="Israni S."/>
            <person name="Pitluck S."/>
            <person name="Chertkov O."/>
            <person name="Schmutz J."/>
            <person name="Larimer F."/>
            <person name="Land M."/>
            <person name="Kyrpides N."/>
            <person name="Ivanova N."/>
            <person name="Richardson P."/>
        </authorList>
    </citation>
    <scope>NUCLEOTIDE SEQUENCE [LARGE SCALE GENOMIC DNA]</scope>
    <source>
        <strain evidence="2">DSM 2380 / NBRC 103641 / GraBd1</strain>
    </source>
</reference>
<reference evidence="1 2" key="2">
    <citation type="journal article" date="2012" name="BMC Genomics">
        <title>The genome of Pelobacter carbinolicus reveals surprising metabolic capabilities and physiological features.</title>
        <authorList>
            <person name="Aklujkar M."/>
            <person name="Haveman S.A."/>
            <person name="Didonato R.Jr."/>
            <person name="Chertkov O."/>
            <person name="Han C.S."/>
            <person name="Land M.L."/>
            <person name="Brown P."/>
            <person name="Lovley D.R."/>
        </authorList>
    </citation>
    <scope>NUCLEOTIDE SEQUENCE [LARGE SCALE GENOMIC DNA]</scope>
    <source>
        <strain evidence="2">DSM 2380 / NBRC 103641 / GraBd1</strain>
    </source>
</reference>
<dbReference type="SUPFAM" id="SSF103007">
    <property type="entry name" value="Hypothetical protein TT1725"/>
    <property type="match status" value="1"/>
</dbReference>
<gene>
    <name evidence="1" type="ordered locus">Pcar_1556</name>
</gene>